<dbReference type="Proteomes" id="UP000004986">
    <property type="component" value="Unassembled WGS sequence"/>
</dbReference>
<dbReference type="GO" id="GO:0005524">
    <property type="term" value="F:ATP binding"/>
    <property type="evidence" value="ECO:0007669"/>
    <property type="project" value="UniProtKB-KW"/>
</dbReference>
<reference evidence="5 6" key="1">
    <citation type="journal article" date="2011" name="PLoS Pathog.">
        <title>Dynamic evolution of pathogenicity revealed by sequencing and comparative genomics of 19 Pseudomonas syringae isolates.</title>
        <authorList>
            <person name="Baltrus D.A."/>
            <person name="Nishimura M.T."/>
            <person name="Romanchuk A."/>
            <person name="Chang J.H."/>
            <person name="Mukhtar M.S."/>
            <person name="Cherkis K."/>
            <person name="Roach J."/>
            <person name="Grant S.R."/>
            <person name="Jones C.D."/>
            <person name="Dangl J.L."/>
        </authorList>
    </citation>
    <scope>NUCLEOTIDE SEQUENCE [LARGE SCALE GENOMIC DNA]</scope>
    <source>
        <strain evidence="5 6">1704B</strain>
    </source>
</reference>
<keyword evidence="6" id="KW-1185">Reference proteome</keyword>
<keyword evidence="1" id="KW-0813">Transport</keyword>
<evidence type="ECO:0000313" key="5">
    <source>
        <dbReference type="EMBL" id="EGH49180.1"/>
    </source>
</evidence>
<dbReference type="EMBL" id="AEAI01003933">
    <property type="protein sequence ID" value="EGH49180.1"/>
    <property type="molecule type" value="Genomic_DNA"/>
</dbReference>
<dbReference type="InterPro" id="IPR050107">
    <property type="entry name" value="ABC_carbohydrate_import_ATPase"/>
</dbReference>
<evidence type="ECO:0000256" key="3">
    <source>
        <dbReference type="ARBA" id="ARBA00022741"/>
    </source>
</evidence>
<comment type="caution">
    <text evidence="5">The sequence shown here is derived from an EMBL/GenBank/DDBJ whole genome shotgun (WGS) entry which is preliminary data.</text>
</comment>
<dbReference type="InterPro" id="IPR027417">
    <property type="entry name" value="P-loop_NTPase"/>
</dbReference>
<keyword evidence="4 5" id="KW-0067">ATP-binding</keyword>
<feature type="non-terminal residue" evidence="5">
    <location>
        <position position="57"/>
    </location>
</feature>
<accession>F3GQ27</accession>
<evidence type="ECO:0000256" key="2">
    <source>
        <dbReference type="ARBA" id="ARBA00022737"/>
    </source>
</evidence>
<gene>
    <name evidence="5" type="ORF">PSYPI_45221</name>
</gene>
<protein>
    <submittedName>
        <fullName evidence="5">Ribose ABC transporter ATP-binding protein</fullName>
    </submittedName>
</protein>
<evidence type="ECO:0000313" key="6">
    <source>
        <dbReference type="Proteomes" id="UP000004986"/>
    </source>
</evidence>
<dbReference type="SUPFAM" id="SSF52540">
    <property type="entry name" value="P-loop containing nucleoside triphosphate hydrolases"/>
    <property type="match status" value="1"/>
</dbReference>
<dbReference type="Gene3D" id="3.40.50.300">
    <property type="entry name" value="P-loop containing nucleotide triphosphate hydrolases"/>
    <property type="match status" value="1"/>
</dbReference>
<keyword evidence="2" id="KW-0677">Repeat</keyword>
<name>F3GQ27_PSESJ</name>
<evidence type="ECO:0000256" key="1">
    <source>
        <dbReference type="ARBA" id="ARBA00022448"/>
    </source>
</evidence>
<dbReference type="AlphaFoldDB" id="F3GQ27"/>
<dbReference type="PANTHER" id="PTHR43790:SF9">
    <property type="entry name" value="GALACTOFURANOSE TRANSPORTER ATP-BINDING PROTEIN YTFR"/>
    <property type="match status" value="1"/>
</dbReference>
<organism evidence="5 6">
    <name type="scientific">Pseudomonas syringae pv. pisi str. 1704B</name>
    <dbReference type="NCBI Taxonomy" id="629263"/>
    <lineage>
        <taxon>Bacteria</taxon>
        <taxon>Pseudomonadati</taxon>
        <taxon>Pseudomonadota</taxon>
        <taxon>Gammaproteobacteria</taxon>
        <taxon>Pseudomonadales</taxon>
        <taxon>Pseudomonadaceae</taxon>
        <taxon>Pseudomonas</taxon>
        <taxon>Pseudomonas syringae</taxon>
    </lineage>
</organism>
<evidence type="ECO:0000256" key="4">
    <source>
        <dbReference type="ARBA" id="ARBA00022840"/>
    </source>
</evidence>
<sequence>AKELLKSLFGLLKPDRGELLLNGQPLQLKSPRDAVRHGIALVPEERRTHGVAPALSV</sequence>
<keyword evidence="3" id="KW-0547">Nucleotide-binding</keyword>
<dbReference type="PANTHER" id="PTHR43790">
    <property type="entry name" value="CARBOHYDRATE TRANSPORT ATP-BINDING PROTEIN MG119-RELATED"/>
    <property type="match status" value="1"/>
</dbReference>
<feature type="non-terminal residue" evidence="5">
    <location>
        <position position="1"/>
    </location>
</feature>
<proteinExistence type="predicted"/>